<dbReference type="InterPro" id="IPR034164">
    <property type="entry name" value="Pepsin-like_dom"/>
</dbReference>
<dbReference type="GO" id="GO:0006508">
    <property type="term" value="P:proteolysis"/>
    <property type="evidence" value="ECO:0007669"/>
    <property type="project" value="InterPro"/>
</dbReference>
<dbReference type="InterPro" id="IPR021109">
    <property type="entry name" value="Peptidase_aspartic_dom_sf"/>
</dbReference>
<feature type="domain" description="Peptidase A1" evidence="2">
    <location>
        <begin position="1"/>
        <end position="207"/>
    </location>
</feature>
<evidence type="ECO:0000256" key="1">
    <source>
        <dbReference type="ARBA" id="ARBA00007447"/>
    </source>
</evidence>
<dbReference type="InterPro" id="IPR001461">
    <property type="entry name" value="Aspartic_peptidase_A1"/>
</dbReference>
<dbReference type="InterPro" id="IPR033121">
    <property type="entry name" value="PEPTIDASE_A1"/>
</dbReference>
<protein>
    <submittedName>
        <fullName evidence="4">Peptidase A1 domain-containing protein</fullName>
    </submittedName>
</protein>
<dbReference type="PANTHER" id="PTHR47966">
    <property type="entry name" value="BETA-SITE APP-CLEAVING ENZYME, ISOFORM A-RELATED"/>
    <property type="match status" value="1"/>
</dbReference>
<dbReference type="Pfam" id="PF00026">
    <property type="entry name" value="Asp"/>
    <property type="match status" value="2"/>
</dbReference>
<dbReference type="PANTHER" id="PTHR47966:SF45">
    <property type="entry name" value="PEPTIDASE A1 DOMAIN-CONTAINING PROTEIN"/>
    <property type="match status" value="1"/>
</dbReference>
<reference evidence="4" key="1">
    <citation type="submission" date="2022-11" db="UniProtKB">
        <authorList>
            <consortium name="WormBaseParasite"/>
        </authorList>
    </citation>
    <scope>IDENTIFICATION</scope>
</reference>
<dbReference type="CDD" id="cd05471">
    <property type="entry name" value="pepsin_like"/>
    <property type="match status" value="1"/>
</dbReference>
<evidence type="ECO:0000259" key="2">
    <source>
        <dbReference type="PROSITE" id="PS51767"/>
    </source>
</evidence>
<dbReference type="SUPFAM" id="SSF50630">
    <property type="entry name" value="Acid proteases"/>
    <property type="match status" value="1"/>
</dbReference>
<accession>A0A914VWS7</accession>
<proteinExistence type="inferred from homology"/>
<comment type="similarity">
    <text evidence="1">Belongs to the peptidase A1 family.</text>
</comment>
<dbReference type="AlphaFoldDB" id="A0A914VWS7"/>
<keyword evidence="3" id="KW-1185">Reference proteome</keyword>
<dbReference type="Gene3D" id="2.40.70.10">
    <property type="entry name" value="Acid Proteases"/>
    <property type="match status" value="2"/>
</dbReference>
<dbReference type="WBParaSite" id="PSAMB.scaffold2540size22667.g18166.t1">
    <property type="protein sequence ID" value="PSAMB.scaffold2540size22667.g18166.t1"/>
    <property type="gene ID" value="PSAMB.scaffold2540size22667.g18166"/>
</dbReference>
<sequence>MFVVDSTMNRLGDTNGQQLCIPNTYFGQATHISNVFTHDLVDGVFGLGFTSLAVGGVTPPLINAIDQDLLSLPLVSVDVFPGTFTLGQQNISAGFQAISDTGTSFIGGPKSVIDQLASAVNAVYNSSYEAYFMDCSQTPPDVVFTIGGHLYRIQPKNYIRKLDNTICEFTVFAFAHGGFGPNFILGDPFIRQYCNIYDIGRGLIGFARSLT</sequence>
<evidence type="ECO:0000313" key="4">
    <source>
        <dbReference type="WBParaSite" id="PSAMB.scaffold2540size22667.g18166.t1"/>
    </source>
</evidence>
<dbReference type="PRINTS" id="PR00792">
    <property type="entry name" value="PEPSIN"/>
</dbReference>
<evidence type="ECO:0000313" key="3">
    <source>
        <dbReference type="Proteomes" id="UP000887566"/>
    </source>
</evidence>
<organism evidence="3 4">
    <name type="scientific">Plectus sambesii</name>
    <dbReference type="NCBI Taxonomy" id="2011161"/>
    <lineage>
        <taxon>Eukaryota</taxon>
        <taxon>Metazoa</taxon>
        <taxon>Ecdysozoa</taxon>
        <taxon>Nematoda</taxon>
        <taxon>Chromadorea</taxon>
        <taxon>Plectida</taxon>
        <taxon>Plectina</taxon>
        <taxon>Plectoidea</taxon>
        <taxon>Plectidae</taxon>
        <taxon>Plectus</taxon>
    </lineage>
</organism>
<name>A0A914VWS7_9BILA</name>
<dbReference type="GO" id="GO:0004190">
    <property type="term" value="F:aspartic-type endopeptidase activity"/>
    <property type="evidence" value="ECO:0007669"/>
    <property type="project" value="InterPro"/>
</dbReference>
<dbReference type="GO" id="GO:0005764">
    <property type="term" value="C:lysosome"/>
    <property type="evidence" value="ECO:0007669"/>
    <property type="project" value="TreeGrafter"/>
</dbReference>
<dbReference type="PROSITE" id="PS51767">
    <property type="entry name" value="PEPTIDASE_A1"/>
    <property type="match status" value="1"/>
</dbReference>
<dbReference type="Proteomes" id="UP000887566">
    <property type="component" value="Unplaced"/>
</dbReference>